<evidence type="ECO:0000313" key="9">
    <source>
        <dbReference type="Proteomes" id="UP000054248"/>
    </source>
</evidence>
<keyword evidence="3" id="KW-0677">Repeat</keyword>
<dbReference type="Pfam" id="PF13424">
    <property type="entry name" value="TPR_12"/>
    <property type="match status" value="2"/>
</dbReference>
<dbReference type="STRING" id="1051891.A0A0C3QL78"/>
<evidence type="ECO:0000256" key="4">
    <source>
        <dbReference type="ARBA" id="ARBA00022803"/>
    </source>
</evidence>
<keyword evidence="4 6" id="KW-0802">TPR repeat</keyword>
<keyword evidence="9" id="KW-1185">Reference proteome</keyword>
<dbReference type="EMBL" id="KN822996">
    <property type="protein sequence ID" value="KIO28296.1"/>
    <property type="molecule type" value="Genomic_DNA"/>
</dbReference>
<dbReference type="PANTHER" id="PTHR46630:SF1">
    <property type="entry name" value="TETRATRICOPEPTIDE REPEAT PROTEIN 29"/>
    <property type="match status" value="1"/>
</dbReference>
<dbReference type="GO" id="GO:0005929">
    <property type="term" value="C:cilium"/>
    <property type="evidence" value="ECO:0007669"/>
    <property type="project" value="TreeGrafter"/>
</dbReference>
<dbReference type="Proteomes" id="UP000054248">
    <property type="component" value="Unassembled WGS sequence"/>
</dbReference>
<dbReference type="InterPro" id="IPR051476">
    <property type="entry name" value="Bac_ResReg_Asp_Phosphatase"/>
</dbReference>
<dbReference type="InterPro" id="IPR011990">
    <property type="entry name" value="TPR-like_helical_dom_sf"/>
</dbReference>
<dbReference type="PROSITE" id="PS50005">
    <property type="entry name" value="TPR"/>
    <property type="match status" value="1"/>
</dbReference>
<reference evidence="9" key="2">
    <citation type="submission" date="2015-01" db="EMBL/GenBank/DDBJ databases">
        <title>Evolutionary Origins and Diversification of the Mycorrhizal Mutualists.</title>
        <authorList>
            <consortium name="DOE Joint Genome Institute"/>
            <consortium name="Mycorrhizal Genomics Consortium"/>
            <person name="Kohler A."/>
            <person name="Kuo A."/>
            <person name="Nagy L.G."/>
            <person name="Floudas D."/>
            <person name="Copeland A."/>
            <person name="Barry K.W."/>
            <person name="Cichocki N."/>
            <person name="Veneault-Fourrey C."/>
            <person name="LaButti K."/>
            <person name="Lindquist E.A."/>
            <person name="Lipzen A."/>
            <person name="Lundell T."/>
            <person name="Morin E."/>
            <person name="Murat C."/>
            <person name="Riley R."/>
            <person name="Ohm R."/>
            <person name="Sun H."/>
            <person name="Tunlid A."/>
            <person name="Henrissat B."/>
            <person name="Grigoriev I.V."/>
            <person name="Hibbett D.S."/>
            <person name="Martin F."/>
        </authorList>
    </citation>
    <scope>NUCLEOTIDE SEQUENCE [LARGE SCALE GENOMIC DNA]</scope>
    <source>
        <strain evidence="9">MUT 4182</strain>
    </source>
</reference>
<dbReference type="HOGENOM" id="CLU_714095_0_0_1"/>
<proteinExistence type="predicted"/>
<comment type="subcellular location">
    <subcellularLocation>
        <location evidence="1">Cytoplasm</location>
    </subcellularLocation>
</comment>
<evidence type="ECO:0000256" key="3">
    <source>
        <dbReference type="ARBA" id="ARBA00022737"/>
    </source>
</evidence>
<feature type="repeat" description="TPR" evidence="6">
    <location>
        <begin position="245"/>
        <end position="278"/>
    </location>
</feature>
<keyword evidence="2" id="KW-0963">Cytoplasm</keyword>
<evidence type="ECO:0000256" key="1">
    <source>
        <dbReference type="ARBA" id="ARBA00004496"/>
    </source>
</evidence>
<evidence type="ECO:0000256" key="7">
    <source>
        <dbReference type="SAM" id="MobiDB-lite"/>
    </source>
</evidence>
<reference evidence="8 9" key="1">
    <citation type="submission" date="2014-04" db="EMBL/GenBank/DDBJ databases">
        <authorList>
            <consortium name="DOE Joint Genome Institute"/>
            <person name="Kuo A."/>
            <person name="Girlanda M."/>
            <person name="Perotto S."/>
            <person name="Kohler A."/>
            <person name="Nagy L.G."/>
            <person name="Floudas D."/>
            <person name="Copeland A."/>
            <person name="Barry K.W."/>
            <person name="Cichocki N."/>
            <person name="Veneault-Fourrey C."/>
            <person name="LaButti K."/>
            <person name="Lindquist E.A."/>
            <person name="Lipzen A."/>
            <person name="Lundell T."/>
            <person name="Morin E."/>
            <person name="Murat C."/>
            <person name="Sun H."/>
            <person name="Tunlid A."/>
            <person name="Henrissat B."/>
            <person name="Grigoriev I.V."/>
            <person name="Hibbett D.S."/>
            <person name="Martin F."/>
            <person name="Nordberg H.P."/>
            <person name="Cantor M.N."/>
            <person name="Hua S.X."/>
        </authorList>
    </citation>
    <scope>NUCLEOTIDE SEQUENCE [LARGE SCALE GENOMIC DNA]</scope>
    <source>
        <strain evidence="8 9">MUT 4182</strain>
    </source>
</reference>
<evidence type="ECO:0000313" key="8">
    <source>
        <dbReference type="EMBL" id="KIO28296.1"/>
    </source>
</evidence>
<evidence type="ECO:0000256" key="5">
    <source>
        <dbReference type="ARBA" id="ARBA00040665"/>
    </source>
</evidence>
<organism evidence="8 9">
    <name type="scientific">Tulasnella calospora MUT 4182</name>
    <dbReference type="NCBI Taxonomy" id="1051891"/>
    <lineage>
        <taxon>Eukaryota</taxon>
        <taxon>Fungi</taxon>
        <taxon>Dikarya</taxon>
        <taxon>Basidiomycota</taxon>
        <taxon>Agaricomycotina</taxon>
        <taxon>Agaricomycetes</taxon>
        <taxon>Cantharellales</taxon>
        <taxon>Tulasnellaceae</taxon>
        <taxon>Tulasnella</taxon>
    </lineage>
</organism>
<evidence type="ECO:0000256" key="6">
    <source>
        <dbReference type="PROSITE-ProRule" id="PRU00339"/>
    </source>
</evidence>
<dbReference type="SMART" id="SM00028">
    <property type="entry name" value="TPR"/>
    <property type="match status" value="5"/>
</dbReference>
<dbReference type="OrthoDB" id="3289335at2759"/>
<protein>
    <recommendedName>
        <fullName evidence="5">Tetratricopeptide repeat protein 29</fullName>
    </recommendedName>
</protein>
<accession>A0A0C3QL78</accession>
<sequence length="387" mass="43152">MSDSEEFKLSTPPNEEGIGEERQSLGFPKESSTVESLESMISYRIDKKRIRRLDTGTPKRGASAEVELAILLPQDLSEPLSTEESQHVAVKKLKMGDNSNEERVLRIRIIPSRSNSGDGIQSQSAALLKSIGQMHIDQGRVQQGITDIRRSLDIFRSTGDNEGVASTLCALAIAYFRIEEDSKAEETFTEAQEISSRFGYIWELGRALSGLAKIYYYQGDTGKAISSLIQVMELYTRLGTEVAIANVNYELGLVYMGEANYDEAESTLSKAYTLYTSIGADLGIGNAAAALGQLFFRREDVMKSASLLLEAQNIYERIGEKNGLTNTLWHRAKIYEREKQYTKALALLEEAQNISHDLGLTEYIARCDDFSQIIHEKMKDAAERVVN</sequence>
<feature type="region of interest" description="Disordered" evidence="7">
    <location>
        <begin position="1"/>
        <end position="33"/>
    </location>
</feature>
<dbReference type="PANTHER" id="PTHR46630">
    <property type="entry name" value="TETRATRICOPEPTIDE REPEAT PROTEIN 29"/>
    <property type="match status" value="1"/>
</dbReference>
<dbReference type="GO" id="GO:0005737">
    <property type="term" value="C:cytoplasm"/>
    <property type="evidence" value="ECO:0007669"/>
    <property type="project" value="UniProtKB-SubCell"/>
</dbReference>
<gene>
    <name evidence="8" type="ORF">M407DRAFT_6845</name>
</gene>
<dbReference type="InterPro" id="IPR019734">
    <property type="entry name" value="TPR_rpt"/>
</dbReference>
<dbReference type="GO" id="GO:0003341">
    <property type="term" value="P:cilium movement"/>
    <property type="evidence" value="ECO:0007669"/>
    <property type="project" value="TreeGrafter"/>
</dbReference>
<dbReference type="AlphaFoldDB" id="A0A0C3QL78"/>
<dbReference type="SUPFAM" id="SSF48452">
    <property type="entry name" value="TPR-like"/>
    <property type="match status" value="1"/>
</dbReference>
<name>A0A0C3QL78_9AGAM</name>
<evidence type="ECO:0000256" key="2">
    <source>
        <dbReference type="ARBA" id="ARBA00022490"/>
    </source>
</evidence>
<dbReference type="Gene3D" id="1.25.40.10">
    <property type="entry name" value="Tetratricopeptide repeat domain"/>
    <property type="match status" value="1"/>
</dbReference>